<dbReference type="Gene3D" id="3.30.70.270">
    <property type="match status" value="1"/>
</dbReference>
<dbReference type="InterPro" id="IPR001205">
    <property type="entry name" value="RNA-dir_pol_C"/>
</dbReference>
<dbReference type="InterPro" id="IPR043502">
    <property type="entry name" value="DNA/RNA_pol_sf"/>
</dbReference>
<dbReference type="GO" id="GO:0005524">
    <property type="term" value="F:ATP binding"/>
    <property type="evidence" value="ECO:0007669"/>
    <property type="project" value="UniProtKB-KW"/>
</dbReference>
<evidence type="ECO:0000259" key="12">
    <source>
        <dbReference type="PROSITE" id="PS50507"/>
    </source>
</evidence>
<dbReference type="GO" id="GO:0006508">
    <property type="term" value="P:proteolysis"/>
    <property type="evidence" value="ECO:0007669"/>
    <property type="project" value="UniProtKB-KW"/>
</dbReference>
<evidence type="ECO:0000256" key="4">
    <source>
        <dbReference type="ARBA" id="ARBA00022695"/>
    </source>
</evidence>
<sequence length="1974" mass="222349">MFTMASTHPRNENLAATEAPRRRVFTPPQTHRNNRAMKLDETPFVYEPPSEAQRVADLRSRTRFSVDAQSNLSLRSACRPPCMHREWPNHPTLLPPLLCDSAMMAPSHPRRLFVSLYKNHMLHFSRLLSKKLKLLLRALSRTRATNDFYNDVVFEVGQYLTTNNYAFGSSYVSWISYVRKRWHAQRQSHQVPLTIEQFLDHYLRPFLEELDCLTWDASLRLHQDARPILSLIHPYCHRQSTRTICEAMVRTYEALESFELFSVFFEHQQICAISQMDAPEWLKDVIKKKGQKKEPRVSPQERERQRKTTQRLNKARAQKMLRNSNNDSAVLESQMNRANSSPYSPFGEPTQNPPPPPQEPSAEFMADVEDLLNLNNPDLNAAFDAYIRAENDDIFHDAPEEEPDDAPSLIAKLLGVLTSAKQSVKTTAEWMAEHMISLHTFFGRICTVVSAGFRAANSLLTWFADGQDILYIPRLLVLFLIYLVGYACNCADISRVVAAFYAIWAFDGVLSWVPAVIAFANMRSSQLASQAGDGSEFLSSPVITTSVSLLAASLFGKLASFTSAPRRDGFFATMDSISRGINGTINVSEKITILFRKAVGYFGLEEFGFAPDLESALPTDFEALLADVEYFSNAEVVRAFNRTPSDCIRAENMRKELLLQLNKYARVPTLRTRLQAFSPFVHRVADVAALRNPVHSKIRTEPVCVFLYGASGIGKSVAMNLIAAAVLAANGYIPAGSSASVVSKVLAEQFYVRNGQEDFWSGYHNQFIAGEDDALQVKDSENNPSNHPGEFIGISNSFVYPLNMPELQDKGTTYFQSAVYLASTNLAIINPPSIVSQEAYLRRITIPLQVTIDPSKADENGRIKKTPNGAFDPSVYRFQYHDFKTGLPEGHPEKPHYLTLKEVCDHINLLIKKKADQSAQLEDACTSFSRLFSQSGRRSLITSGDLEYTVSESTLKWLQTRVNCNTEYFPTLNAIALECDAGNLPEPPELVTKVYNCLLKGSTSKTCIYTYDTFDPKEHLSLLVSCRKWIASVKAKFSSWIATVRWTQILKYIGYATALFSVAATVTNYGVNRYHKSTVPVATTEQERTFDKVSSLEGGFFRSSPKNAHAFTSGTTHIPYRYDRPTPFSHFSENFTLSCFSSQEEQDDFYAARDLFTLEHGDDDTKEKLSPEDYLPRTFGLSWAKPDALIARGILNWRDIAVYKSHLAVWNANGEAISQSGKARGKTQLKKAAPRPALRSHIGNSNADEVWKKVSQNQGTLSQGTWNNHVLFFAGRKFLFNYHAFRAFSEMADKNPFVTLYHPGASVGVQVQFSRISWTKISERFSDVIIGEMPRDVCKEYPNIVHFFIKREDVQNLVHKKAIISVPGPNHFQLATGTVRKIDNEEIQDKLGAYTAYGATLNIATKQGYCGSPYILDSADCRRIFAIHTAGVSGVERSVGSLVFQDMLQVVSQMGDETEPLLSGNVLDLGTLPPVFANTKTQIVPTQIFGQVCETTMAPAKLAAFNTPGGPMAKALKKQFGPVYALDEDILHHASKDYTEFLQNVSAPPEELGVLSFERATRGDEGSDYIRPINRSRSAGYPFVLETKQKGKTEWFGSTEWVENDKTAALKQRCHDQISEMEQGKSQVYVFLDVLKDETRPLEKVAEGKTRVFAAAPMDFIIVFRMYFLTFLAWMMRNRIANESAVGIRAQSNEWTLLYQKLSEKGPRVIAGDFSNYDGSLGSRMLWAVYDIIDSFYEAAGQTPAERNVRYCLWRSIVNSHHLCGNVFYQLNHSQPSGNPATAILNSMYNSLACRYVFYRIYDPATVRFSDVVSMCAYGDDDVLNVSDLVPAFNQESMAAEFALIGMTYTDEDKSGRLGDKTLDKVSFLKRKFVYVEEDRYCYAPLALPSILECFNWTKKTDYELDIMIQNARSAFVELAMHPEGDFKYWSYRIARALKDGYQTVCAPTTNWSGYRLDIRSGFAIATVAELDWS</sequence>
<dbReference type="GO" id="GO:0003968">
    <property type="term" value="F:RNA-directed RNA polymerase activity"/>
    <property type="evidence" value="ECO:0007669"/>
    <property type="project" value="UniProtKB-KW"/>
</dbReference>
<evidence type="ECO:0000256" key="11">
    <source>
        <dbReference type="SAM" id="Phobius"/>
    </source>
</evidence>
<dbReference type="InterPro" id="IPR009003">
    <property type="entry name" value="Peptidase_S1_PA"/>
</dbReference>
<dbReference type="InterPro" id="IPR000605">
    <property type="entry name" value="Helicase_SF3_ssDNA/RNA_vir"/>
</dbReference>
<keyword evidence="7" id="KW-0788">Thiol protease</keyword>
<keyword evidence="5" id="KW-0547">Nucleotide-binding</keyword>
<keyword evidence="1" id="KW-0696">RNA-directed RNA polymerase</keyword>
<evidence type="ECO:0000259" key="13">
    <source>
        <dbReference type="PROSITE" id="PS51218"/>
    </source>
</evidence>
<keyword evidence="4" id="KW-0548">Nucleotidyltransferase</keyword>
<feature type="region of interest" description="Disordered" evidence="10">
    <location>
        <begin position="288"/>
        <end position="362"/>
    </location>
</feature>
<evidence type="ECO:0000256" key="6">
    <source>
        <dbReference type="ARBA" id="ARBA00022801"/>
    </source>
</evidence>
<dbReference type="Pfam" id="PF00680">
    <property type="entry name" value="RdRP_1"/>
    <property type="match status" value="1"/>
</dbReference>
<proteinExistence type="predicted"/>
<dbReference type="InterPro" id="IPR014759">
    <property type="entry name" value="Helicase_SF3_ssRNA_vir"/>
</dbReference>
<evidence type="ECO:0000256" key="2">
    <source>
        <dbReference type="ARBA" id="ARBA00022670"/>
    </source>
</evidence>
<dbReference type="GO" id="GO:0003723">
    <property type="term" value="F:RNA binding"/>
    <property type="evidence" value="ECO:0007669"/>
    <property type="project" value="InterPro"/>
</dbReference>
<organism evidence="14">
    <name type="scientific">Red panda dicistro-like virus</name>
    <dbReference type="NCBI Taxonomy" id="2864001"/>
    <lineage>
        <taxon>Viruses</taxon>
        <taxon>Riboviria</taxon>
        <taxon>Orthornavirae</taxon>
        <taxon>Pisuviricota</taxon>
        <taxon>Pisoniviricetes</taxon>
        <taxon>Picornavirales</taxon>
        <taxon>Dicistroviridae</taxon>
    </lineage>
</organism>
<dbReference type="PROSITE" id="PS50507">
    <property type="entry name" value="RDRP_SSRNA_POS"/>
    <property type="match status" value="1"/>
</dbReference>
<feature type="compositionally biased region" description="Basic residues" evidence="10">
    <location>
        <begin position="307"/>
        <end position="319"/>
    </location>
</feature>
<keyword evidence="6" id="KW-0378">Hydrolase</keyword>
<dbReference type="GO" id="GO:0039694">
    <property type="term" value="P:viral RNA genome replication"/>
    <property type="evidence" value="ECO:0007669"/>
    <property type="project" value="InterPro"/>
</dbReference>
<evidence type="ECO:0000256" key="3">
    <source>
        <dbReference type="ARBA" id="ARBA00022679"/>
    </source>
</evidence>
<keyword evidence="9" id="KW-0693">Viral RNA replication</keyword>
<keyword evidence="8" id="KW-0067">ATP-binding</keyword>
<protein>
    <submittedName>
        <fullName evidence="14">Putative nonstructural polyprotein</fullName>
    </submittedName>
</protein>
<evidence type="ECO:0000256" key="10">
    <source>
        <dbReference type="SAM" id="MobiDB-lite"/>
    </source>
</evidence>
<feature type="compositionally biased region" description="Basic and acidic residues" evidence="10">
    <location>
        <begin position="288"/>
        <end position="306"/>
    </location>
</feature>
<accession>A0A8K1HKG9</accession>
<keyword evidence="2" id="KW-0645">Protease</keyword>
<dbReference type="InterPro" id="IPR007094">
    <property type="entry name" value="RNA-dir_pol_PSvirus"/>
</dbReference>
<dbReference type="Pfam" id="PF00910">
    <property type="entry name" value="RNA_helicase"/>
    <property type="match status" value="1"/>
</dbReference>
<keyword evidence="11" id="KW-1133">Transmembrane helix</keyword>
<keyword evidence="3" id="KW-0808">Transferase</keyword>
<evidence type="ECO:0000313" key="14">
    <source>
        <dbReference type="EMBL" id="UBJ26007.1"/>
    </source>
</evidence>
<dbReference type="CDD" id="cd23194">
    <property type="entry name" value="Dicistroviridae_RdRp"/>
    <property type="match status" value="1"/>
</dbReference>
<feature type="transmembrane region" description="Helical" evidence="11">
    <location>
        <begin position="469"/>
        <end position="488"/>
    </location>
</feature>
<dbReference type="Gene3D" id="1.20.960.20">
    <property type="match status" value="1"/>
</dbReference>
<reference evidence="14" key="1">
    <citation type="submission" date="2021-07" db="EMBL/GenBank/DDBJ databases">
        <title>Communication and adaptive evolution of viruses within giant pandas and their associated organisms in a local ecological environment.</title>
        <authorList>
            <person name="Zhao M."/>
            <person name="Liu S."/>
            <person name="Zhang W."/>
        </authorList>
    </citation>
    <scope>NUCLEOTIDE SEQUENCE</scope>
    <source>
        <strain evidence="14">Rpf279sm16-12</strain>
    </source>
</reference>
<feature type="domain" description="SF3 helicase" evidence="13">
    <location>
        <begin position="681"/>
        <end position="865"/>
    </location>
</feature>
<dbReference type="GO" id="GO:0006351">
    <property type="term" value="P:DNA-templated transcription"/>
    <property type="evidence" value="ECO:0007669"/>
    <property type="project" value="InterPro"/>
</dbReference>
<keyword evidence="11" id="KW-0812">Transmembrane</keyword>
<dbReference type="InterPro" id="IPR004004">
    <property type="entry name" value="Helic/Pol/Pept_Calicivir-typ"/>
</dbReference>
<feature type="compositionally biased region" description="Polar residues" evidence="10">
    <location>
        <begin position="321"/>
        <end position="343"/>
    </location>
</feature>
<dbReference type="GO" id="GO:0008234">
    <property type="term" value="F:cysteine-type peptidase activity"/>
    <property type="evidence" value="ECO:0007669"/>
    <property type="project" value="UniProtKB-KW"/>
</dbReference>
<evidence type="ECO:0000256" key="1">
    <source>
        <dbReference type="ARBA" id="ARBA00022484"/>
    </source>
</evidence>
<dbReference type="PROSITE" id="PS51218">
    <property type="entry name" value="SF3_HELICASE_2"/>
    <property type="match status" value="1"/>
</dbReference>
<keyword evidence="11" id="KW-0472">Membrane</keyword>
<feature type="domain" description="RdRp catalytic" evidence="12">
    <location>
        <begin position="1707"/>
        <end position="1834"/>
    </location>
</feature>
<evidence type="ECO:0000256" key="9">
    <source>
        <dbReference type="ARBA" id="ARBA00022953"/>
    </source>
</evidence>
<name>A0A8K1HKG9_9VIRU</name>
<dbReference type="GO" id="GO:0003724">
    <property type="term" value="F:RNA helicase activity"/>
    <property type="evidence" value="ECO:0007669"/>
    <property type="project" value="InterPro"/>
</dbReference>
<evidence type="ECO:0000256" key="7">
    <source>
        <dbReference type="ARBA" id="ARBA00022807"/>
    </source>
</evidence>
<dbReference type="EMBL" id="MZ556277">
    <property type="protein sequence ID" value="UBJ26007.1"/>
    <property type="molecule type" value="Genomic_RNA"/>
</dbReference>
<dbReference type="SUPFAM" id="SSF56672">
    <property type="entry name" value="DNA/RNA polymerases"/>
    <property type="match status" value="1"/>
</dbReference>
<dbReference type="PRINTS" id="PR00918">
    <property type="entry name" value="CALICVIRUSNS"/>
</dbReference>
<evidence type="ECO:0000256" key="5">
    <source>
        <dbReference type="ARBA" id="ARBA00022741"/>
    </source>
</evidence>
<feature type="transmembrane region" description="Helical" evidence="11">
    <location>
        <begin position="500"/>
        <end position="520"/>
    </location>
</feature>
<evidence type="ECO:0000256" key="8">
    <source>
        <dbReference type="ARBA" id="ARBA00022840"/>
    </source>
</evidence>
<dbReference type="InterPro" id="IPR043128">
    <property type="entry name" value="Rev_trsase/Diguanyl_cyclase"/>
</dbReference>
<dbReference type="SUPFAM" id="SSF50494">
    <property type="entry name" value="Trypsin-like serine proteases"/>
    <property type="match status" value="1"/>
</dbReference>